<feature type="compositionally biased region" description="Polar residues" evidence="7">
    <location>
        <begin position="132"/>
        <end position="146"/>
    </location>
</feature>
<feature type="domain" description="Beta galactosidase small chain/" evidence="8">
    <location>
        <begin position="689"/>
        <end position="980"/>
    </location>
</feature>
<dbReference type="InterPro" id="IPR014718">
    <property type="entry name" value="GH-type_carb-bd"/>
</dbReference>
<comment type="similarity">
    <text evidence="2">Belongs to the glycosyl hydrolase 2 family.</text>
</comment>
<accession>A0A0D3KEK4</accession>
<name>A0A0D3KEK4_EMIH1</name>
<evidence type="ECO:0000256" key="2">
    <source>
        <dbReference type="ARBA" id="ARBA00007401"/>
    </source>
</evidence>
<evidence type="ECO:0000256" key="7">
    <source>
        <dbReference type="SAM" id="MobiDB-lite"/>
    </source>
</evidence>
<protein>
    <recommendedName>
        <fullName evidence="3">beta-galactosidase</fullName>
        <ecNumber evidence="3">3.2.1.23</ecNumber>
    </recommendedName>
    <alternativeName>
        <fullName evidence="6">Lactase</fullName>
    </alternativeName>
</protein>
<dbReference type="InterPro" id="IPR013783">
    <property type="entry name" value="Ig-like_fold"/>
</dbReference>
<dbReference type="GO" id="GO:0005990">
    <property type="term" value="P:lactose catabolic process"/>
    <property type="evidence" value="ECO:0007669"/>
    <property type="project" value="TreeGrafter"/>
</dbReference>
<dbReference type="PaxDb" id="2903-EOD34189"/>
<dbReference type="GO" id="GO:0004565">
    <property type="term" value="F:beta-galactosidase activity"/>
    <property type="evidence" value="ECO:0007669"/>
    <property type="project" value="UniProtKB-EC"/>
</dbReference>
<dbReference type="SUPFAM" id="SSF51445">
    <property type="entry name" value="(Trans)glycosidases"/>
    <property type="match status" value="1"/>
</dbReference>
<sequence length="1029" mass="111763">MRLTPAEWAFSLVEHTAGFGRPIYTNTVYPFPVDPPNVPAEGNAVGTQPRTYQTSFSLPGAWAGRRTLLRFDGVDGDSSGDARLGDGAVTVWLNGREVGYSQDGKLPFEFDEIQDQMLRHHPSETTRPRDPYSSSILPPSRRQQGSVRPPETHRVLPLQVTDACAAGEAGRHTLSVQVVRFSDASYLEDQDQWWLSGIHRDVVVYSKPRAAAIADFYATTSLACRRYEIAASLHGPYRLAPDAPPPGCGCVWRGAAEVSLRADLEGAALWSAERPFLYTLVLELRDGGSGPWKQNTRSGLAHSASVDSPLTLRGVNRHDHSAEGGKAVEWGEMLSDALTMKRHNFNAVRTAHYPNATAWYELCDAVGLWVANIETHGFLASGDEGILAKTPSWRLAFLARFARMVQRDKNHPCVIVWSLGNEAGYGEAHELMAAWARREEPSRLLQYESCGGLAPTDILCPMYPTVEQYRRMDTLPGQLGSSSVNGNGSPTRTWPARADGFAASRPLIPCEFAHAMGNSTGNFAEWWEEFRRASHGQGGFVWDWIDQGLARVDVRSGRTYYAYGGDFGEATHDGDFNINGLCFPDRRPHPALEEVKHVQRPNRYDFVLLGGVRVRHRLEVDGALVGETAPAPLPAPVPPHCSAIFDAAVELSWEHRSGPAAASRRNPMLPREAFLSVEVSVAAPSAWAPAGFVIATEQPLLLDGSGELNVWRAPTDNDQGSTLRTIALPHAATLAASVWRLIDSGSVSYADAWEADGLPRLSAARRRTRITLADSERVEVRTSTDWRAPGGATRARHRRTATVLRCGALLLEDEAEVLPAASRSLPRVGLSFRVAAAAAQHATWHATWYGRGPFENYPDRCSAAKVGVHAASADELATPYVYPSEHGHRTGTRWVEVGGGGDGEGEGGGGSRPGGRGRLRLSCDAPFGFGLLRHGAARLAAATHQAKLGAVRARGLHCTARRLPVGDLDRAARLPGGALGADAPPPCSLRAALRAAPSRLRAADRAARRRAPGRRRREAAEAMRALPFL</sequence>
<dbReference type="SUPFAM" id="SSF49785">
    <property type="entry name" value="Galactose-binding domain-like"/>
    <property type="match status" value="2"/>
</dbReference>
<reference evidence="9" key="2">
    <citation type="submission" date="2024-10" db="UniProtKB">
        <authorList>
            <consortium name="EnsemblProtists"/>
        </authorList>
    </citation>
    <scope>IDENTIFICATION</scope>
</reference>
<evidence type="ECO:0000256" key="3">
    <source>
        <dbReference type="ARBA" id="ARBA00012756"/>
    </source>
</evidence>
<dbReference type="InterPro" id="IPR017853">
    <property type="entry name" value="GH"/>
</dbReference>
<dbReference type="InterPro" id="IPR006101">
    <property type="entry name" value="Glyco_hydro_2"/>
</dbReference>
<dbReference type="AlphaFoldDB" id="A0A0D3KEK4"/>
<dbReference type="Proteomes" id="UP000013827">
    <property type="component" value="Unassembled WGS sequence"/>
</dbReference>
<evidence type="ECO:0000256" key="6">
    <source>
        <dbReference type="ARBA" id="ARBA00032230"/>
    </source>
</evidence>
<dbReference type="Pfam" id="PF02929">
    <property type="entry name" value="Bgal_small_N"/>
    <property type="match status" value="1"/>
</dbReference>
<dbReference type="PANTHER" id="PTHR46323">
    <property type="entry name" value="BETA-GALACTOSIDASE"/>
    <property type="match status" value="1"/>
</dbReference>
<reference evidence="10" key="1">
    <citation type="journal article" date="2013" name="Nature">
        <title>Pan genome of the phytoplankton Emiliania underpins its global distribution.</title>
        <authorList>
            <person name="Read B.A."/>
            <person name="Kegel J."/>
            <person name="Klute M.J."/>
            <person name="Kuo A."/>
            <person name="Lefebvre S.C."/>
            <person name="Maumus F."/>
            <person name="Mayer C."/>
            <person name="Miller J."/>
            <person name="Monier A."/>
            <person name="Salamov A."/>
            <person name="Young J."/>
            <person name="Aguilar M."/>
            <person name="Claverie J.M."/>
            <person name="Frickenhaus S."/>
            <person name="Gonzalez K."/>
            <person name="Herman E.K."/>
            <person name="Lin Y.C."/>
            <person name="Napier J."/>
            <person name="Ogata H."/>
            <person name="Sarno A.F."/>
            <person name="Shmutz J."/>
            <person name="Schroeder D."/>
            <person name="de Vargas C."/>
            <person name="Verret F."/>
            <person name="von Dassow P."/>
            <person name="Valentin K."/>
            <person name="Van de Peer Y."/>
            <person name="Wheeler G."/>
            <person name="Dacks J.B."/>
            <person name="Delwiche C.F."/>
            <person name="Dyhrman S.T."/>
            <person name="Glockner G."/>
            <person name="John U."/>
            <person name="Richards T."/>
            <person name="Worden A.Z."/>
            <person name="Zhang X."/>
            <person name="Grigoriev I.V."/>
            <person name="Allen A.E."/>
            <person name="Bidle K."/>
            <person name="Borodovsky M."/>
            <person name="Bowler C."/>
            <person name="Brownlee C."/>
            <person name="Cock J.M."/>
            <person name="Elias M."/>
            <person name="Gladyshev V.N."/>
            <person name="Groth M."/>
            <person name="Guda C."/>
            <person name="Hadaegh A."/>
            <person name="Iglesias-Rodriguez M.D."/>
            <person name="Jenkins J."/>
            <person name="Jones B.M."/>
            <person name="Lawson T."/>
            <person name="Leese F."/>
            <person name="Lindquist E."/>
            <person name="Lobanov A."/>
            <person name="Lomsadze A."/>
            <person name="Malik S.B."/>
            <person name="Marsh M.E."/>
            <person name="Mackinder L."/>
            <person name="Mock T."/>
            <person name="Mueller-Roeber B."/>
            <person name="Pagarete A."/>
            <person name="Parker M."/>
            <person name="Probert I."/>
            <person name="Quesneville H."/>
            <person name="Raines C."/>
            <person name="Rensing S.A."/>
            <person name="Riano-Pachon D.M."/>
            <person name="Richier S."/>
            <person name="Rokitta S."/>
            <person name="Shiraiwa Y."/>
            <person name="Soanes D.M."/>
            <person name="van der Giezen M."/>
            <person name="Wahlund T.M."/>
            <person name="Williams B."/>
            <person name="Wilson W."/>
            <person name="Wolfe G."/>
            <person name="Wurch L.L."/>
        </authorList>
    </citation>
    <scope>NUCLEOTIDE SEQUENCE</scope>
</reference>
<dbReference type="InterPro" id="IPR032312">
    <property type="entry name" value="LacZ_4"/>
</dbReference>
<dbReference type="InterPro" id="IPR023232">
    <property type="entry name" value="Glyco_hydro_2_AS"/>
</dbReference>
<evidence type="ECO:0000259" key="8">
    <source>
        <dbReference type="SMART" id="SM01038"/>
    </source>
</evidence>
<dbReference type="EC" id="3.2.1.23" evidence="3"/>
<dbReference type="Pfam" id="PF02837">
    <property type="entry name" value="Glyco_hydro_2_N"/>
    <property type="match status" value="2"/>
</dbReference>
<dbReference type="RefSeq" id="XP_005786618.1">
    <property type="nucleotide sequence ID" value="XM_005786561.1"/>
</dbReference>
<dbReference type="GO" id="GO:0009341">
    <property type="term" value="C:beta-galactosidase complex"/>
    <property type="evidence" value="ECO:0007669"/>
    <property type="project" value="InterPro"/>
</dbReference>
<dbReference type="OMA" id="HYEADIY"/>
<dbReference type="InterPro" id="IPR008979">
    <property type="entry name" value="Galactose-bd-like_sf"/>
</dbReference>
<dbReference type="PANTHER" id="PTHR46323:SF2">
    <property type="entry name" value="BETA-GALACTOSIDASE"/>
    <property type="match status" value="1"/>
</dbReference>
<evidence type="ECO:0000256" key="4">
    <source>
        <dbReference type="ARBA" id="ARBA00022801"/>
    </source>
</evidence>
<dbReference type="InterPro" id="IPR036156">
    <property type="entry name" value="Beta-gal/glucu_dom_sf"/>
</dbReference>
<dbReference type="InterPro" id="IPR006104">
    <property type="entry name" value="Glyco_hydro_2_N"/>
</dbReference>
<comment type="catalytic activity">
    <reaction evidence="1">
        <text>Hydrolysis of terminal non-reducing beta-D-galactose residues in beta-D-galactosides.</text>
        <dbReference type="EC" id="3.2.1.23"/>
    </reaction>
</comment>
<dbReference type="SMART" id="SM01038">
    <property type="entry name" value="Bgal_small_N"/>
    <property type="match status" value="1"/>
</dbReference>
<dbReference type="InterPro" id="IPR006103">
    <property type="entry name" value="Glyco_hydro_2_cat"/>
</dbReference>
<keyword evidence="4" id="KW-0378">Hydrolase</keyword>
<dbReference type="SUPFAM" id="SSF74650">
    <property type="entry name" value="Galactose mutarotase-like"/>
    <property type="match status" value="1"/>
</dbReference>
<dbReference type="GO" id="GO:0030246">
    <property type="term" value="F:carbohydrate binding"/>
    <property type="evidence" value="ECO:0007669"/>
    <property type="project" value="InterPro"/>
</dbReference>
<keyword evidence="10" id="KW-1185">Reference proteome</keyword>
<dbReference type="Pfam" id="PF02836">
    <property type="entry name" value="Glyco_hydro_2_C"/>
    <property type="match status" value="1"/>
</dbReference>
<dbReference type="PRINTS" id="PR00132">
    <property type="entry name" value="GLHYDRLASE2"/>
</dbReference>
<dbReference type="GeneID" id="17279460"/>
<dbReference type="InterPro" id="IPR050347">
    <property type="entry name" value="Bact_Beta-galactosidase"/>
</dbReference>
<keyword evidence="5" id="KW-0326">Glycosidase</keyword>
<proteinExistence type="inferred from homology"/>
<dbReference type="HOGENOM" id="CLU_002346_0_2_1"/>
<dbReference type="Pfam" id="PF16353">
    <property type="entry name" value="LacZ_4"/>
    <property type="match status" value="1"/>
</dbReference>
<feature type="compositionally biased region" description="Basic and acidic residues" evidence="7">
    <location>
        <begin position="120"/>
        <end position="130"/>
    </location>
</feature>
<organism evidence="9 10">
    <name type="scientific">Emiliania huxleyi (strain CCMP1516)</name>
    <dbReference type="NCBI Taxonomy" id="280463"/>
    <lineage>
        <taxon>Eukaryota</taxon>
        <taxon>Haptista</taxon>
        <taxon>Haptophyta</taxon>
        <taxon>Prymnesiophyceae</taxon>
        <taxon>Isochrysidales</taxon>
        <taxon>Noelaerhabdaceae</taxon>
        <taxon>Emiliania</taxon>
    </lineage>
</organism>
<dbReference type="Gene3D" id="2.60.40.10">
    <property type="entry name" value="Immunoglobulins"/>
    <property type="match status" value="2"/>
</dbReference>
<dbReference type="Gene3D" id="3.20.20.80">
    <property type="entry name" value="Glycosidases"/>
    <property type="match status" value="1"/>
</dbReference>
<dbReference type="InterPro" id="IPR004199">
    <property type="entry name" value="B-gal_small/dom_5"/>
</dbReference>
<dbReference type="STRING" id="2903.R1FLG1"/>
<evidence type="ECO:0000313" key="10">
    <source>
        <dbReference type="Proteomes" id="UP000013827"/>
    </source>
</evidence>
<dbReference type="eggNOG" id="KOG2024">
    <property type="taxonomic scope" value="Eukaryota"/>
</dbReference>
<dbReference type="Gene3D" id="2.60.120.260">
    <property type="entry name" value="Galactose-binding domain-like"/>
    <property type="match status" value="2"/>
</dbReference>
<dbReference type="KEGG" id="ehx:EMIHUDRAFT_449289"/>
<evidence type="ECO:0000256" key="1">
    <source>
        <dbReference type="ARBA" id="ARBA00001412"/>
    </source>
</evidence>
<dbReference type="PROSITE" id="PS00608">
    <property type="entry name" value="GLYCOSYL_HYDROL_F2_2"/>
    <property type="match status" value="1"/>
</dbReference>
<dbReference type="Gene3D" id="2.70.98.10">
    <property type="match status" value="1"/>
</dbReference>
<dbReference type="EnsemblProtists" id="EOD34189">
    <property type="protein sequence ID" value="EOD34189"/>
    <property type="gene ID" value="EMIHUDRAFT_449289"/>
</dbReference>
<dbReference type="InterPro" id="IPR011013">
    <property type="entry name" value="Gal_mutarotase_sf_dom"/>
</dbReference>
<evidence type="ECO:0000256" key="5">
    <source>
        <dbReference type="ARBA" id="ARBA00023295"/>
    </source>
</evidence>
<feature type="region of interest" description="Disordered" evidence="7">
    <location>
        <begin position="120"/>
        <end position="152"/>
    </location>
</feature>
<evidence type="ECO:0000313" key="9">
    <source>
        <dbReference type="EnsemblProtists" id="EOD34189"/>
    </source>
</evidence>
<dbReference type="SUPFAM" id="SSF49303">
    <property type="entry name" value="beta-Galactosidase/glucuronidase domain"/>
    <property type="match status" value="2"/>
</dbReference>